<organism evidence="1 2">
    <name type="scientific">Endocarpon pusillum (strain Z07020 / HMAS-L-300199)</name>
    <name type="common">Lichen-forming fungus</name>
    <dbReference type="NCBI Taxonomy" id="1263415"/>
    <lineage>
        <taxon>Eukaryota</taxon>
        <taxon>Fungi</taxon>
        <taxon>Dikarya</taxon>
        <taxon>Ascomycota</taxon>
        <taxon>Pezizomycotina</taxon>
        <taxon>Eurotiomycetes</taxon>
        <taxon>Chaetothyriomycetidae</taxon>
        <taxon>Verrucariales</taxon>
        <taxon>Verrucariaceae</taxon>
        <taxon>Endocarpon</taxon>
    </lineage>
</organism>
<name>U1GBY1_ENDPU</name>
<proteinExistence type="predicted"/>
<accession>U1GBY1</accession>
<keyword evidence="2" id="KW-1185">Reference proteome</keyword>
<dbReference type="Proteomes" id="UP000019373">
    <property type="component" value="Unassembled WGS sequence"/>
</dbReference>
<dbReference type="AlphaFoldDB" id="U1GBY1"/>
<gene>
    <name evidence="1" type="ORF">EPUS_01893</name>
</gene>
<dbReference type="RefSeq" id="XP_007804820.1">
    <property type="nucleotide sequence ID" value="XM_007806629.1"/>
</dbReference>
<evidence type="ECO:0000313" key="2">
    <source>
        <dbReference type="Proteomes" id="UP000019373"/>
    </source>
</evidence>
<sequence>MRLIAPDLQLVDLPTIHDATAPIGPVDMQLRKLRGPAAQLLGQGGDVIEIDMGVAHGVDKGCGDEVAGVGEHVGEEGVGGDVEGHAETHVAGALVQQAGELAFCFCFLLPFFRVRGGRLVSRRRQRIHATRRIGIRDVELREHVAGRQRHGGQVFHVPRAEQDAPVEGAVPQFAHDLADLIDALAAVVGVAVGVLGAEVAPLEAVHRSQVAFFARLEAECVQLKDELEGQGKPPVSIPTMKLKLRDDSMRGNARRELEIKAQLYSIDLSLSGHGFSHNLCLAMTCRTASGRELHNSEG</sequence>
<dbReference type="EMBL" id="KE721402">
    <property type="protein sequence ID" value="ERF69563.1"/>
    <property type="molecule type" value="Genomic_DNA"/>
</dbReference>
<reference evidence="2" key="1">
    <citation type="journal article" date="2014" name="BMC Genomics">
        <title>Genome characteristics reveal the impact of lichenization on lichen-forming fungus Endocarpon pusillum Hedwig (Verrucariales, Ascomycota).</title>
        <authorList>
            <person name="Wang Y.-Y."/>
            <person name="Liu B."/>
            <person name="Zhang X.-Y."/>
            <person name="Zhou Q.-M."/>
            <person name="Zhang T."/>
            <person name="Li H."/>
            <person name="Yu Y.-F."/>
            <person name="Zhang X.-L."/>
            <person name="Hao X.-Y."/>
            <person name="Wang M."/>
            <person name="Wang L."/>
            <person name="Wei J.-C."/>
        </authorList>
    </citation>
    <scope>NUCLEOTIDE SEQUENCE [LARGE SCALE GENOMIC DNA]</scope>
    <source>
        <strain evidence="2">Z07020 / HMAS-L-300199</strain>
    </source>
</reference>
<dbReference type="GeneID" id="19236947"/>
<dbReference type="HOGENOM" id="CLU_933930_0_0_1"/>
<evidence type="ECO:0000313" key="1">
    <source>
        <dbReference type="EMBL" id="ERF69563.1"/>
    </source>
</evidence>
<protein>
    <submittedName>
        <fullName evidence="1">Uncharacterized protein</fullName>
    </submittedName>
</protein>